<feature type="transmembrane region" description="Helical" evidence="8">
    <location>
        <begin position="258"/>
        <end position="276"/>
    </location>
</feature>
<feature type="transmembrane region" description="Helical" evidence="8">
    <location>
        <begin position="202"/>
        <end position="223"/>
    </location>
</feature>
<feature type="domain" description="EamA" evidence="9">
    <location>
        <begin position="143"/>
        <end position="275"/>
    </location>
</feature>
<feature type="transmembrane region" description="Helical" evidence="8">
    <location>
        <begin position="95"/>
        <end position="112"/>
    </location>
</feature>
<sequence length="293" mass="31684">MAYGVAAYLFWGFMPLYWPLLDPADPLEALAHRVVWSIVFVGLLLTLTRRWGSFLAILRQPRLVVLLFLASVVIAVNWGAFIYGVTNDRVIETSLGYFINPLVTVLVGVFVLGENLRRLQWTAVAIGFVAVVILTVDYGRLPLVALAVAFSFAAYGFLKKKVSLGTIETLGVETLLLSPFALAFLVWLGVQGTLAFGHAGTGNALLLAGTGVVTAIPLLLFGAAATRLKLSTIGLLQYLGPALQFVVGLLIFKETMTSARWGGFALVWLALVLFTVDALRSRKRPVPVAPVPV</sequence>
<protein>
    <submittedName>
        <fullName evidence="10">EamA family transporter RarD</fullName>
    </submittedName>
</protein>
<dbReference type="InterPro" id="IPR004626">
    <property type="entry name" value="RarD"/>
</dbReference>
<evidence type="ECO:0000256" key="6">
    <source>
        <dbReference type="ARBA" id="ARBA00022989"/>
    </source>
</evidence>
<evidence type="ECO:0000256" key="8">
    <source>
        <dbReference type="SAM" id="Phobius"/>
    </source>
</evidence>
<keyword evidence="6 8" id="KW-1133">Transmembrane helix</keyword>
<feature type="transmembrane region" description="Helical" evidence="8">
    <location>
        <begin position="33"/>
        <end position="51"/>
    </location>
</feature>
<keyword evidence="3" id="KW-0813">Transport</keyword>
<organism evidence="10 11">
    <name type="scientific">Aeromicrobium alkaliterrae</name>
    <dbReference type="NCBI Taxonomy" id="302168"/>
    <lineage>
        <taxon>Bacteria</taxon>
        <taxon>Bacillati</taxon>
        <taxon>Actinomycetota</taxon>
        <taxon>Actinomycetes</taxon>
        <taxon>Propionibacteriales</taxon>
        <taxon>Nocardioidaceae</taxon>
        <taxon>Aeromicrobium</taxon>
    </lineage>
</organism>
<dbReference type="Pfam" id="PF00892">
    <property type="entry name" value="EamA"/>
    <property type="match status" value="2"/>
</dbReference>
<dbReference type="InterPro" id="IPR037185">
    <property type="entry name" value="EmrE-like"/>
</dbReference>
<dbReference type="Proteomes" id="UP001501057">
    <property type="component" value="Unassembled WGS sequence"/>
</dbReference>
<accession>A0ABP4VZV4</accession>
<feature type="transmembrane region" description="Helical" evidence="8">
    <location>
        <begin position="63"/>
        <end position="83"/>
    </location>
</feature>
<feature type="transmembrane region" description="Helical" evidence="8">
    <location>
        <begin position="119"/>
        <end position="136"/>
    </location>
</feature>
<name>A0ABP4VZV4_9ACTN</name>
<comment type="subcellular location">
    <subcellularLocation>
        <location evidence="1">Cell membrane</location>
        <topology evidence="1">Multi-pass membrane protein</topology>
    </subcellularLocation>
</comment>
<dbReference type="PANTHER" id="PTHR22911:SF137">
    <property type="entry name" value="SOLUTE CARRIER FAMILY 35 MEMBER G2-RELATED"/>
    <property type="match status" value="1"/>
</dbReference>
<proteinExistence type="inferred from homology"/>
<evidence type="ECO:0000259" key="9">
    <source>
        <dbReference type="Pfam" id="PF00892"/>
    </source>
</evidence>
<dbReference type="PANTHER" id="PTHR22911">
    <property type="entry name" value="ACYL-MALONYL CONDENSING ENZYME-RELATED"/>
    <property type="match status" value="1"/>
</dbReference>
<feature type="transmembrane region" description="Helical" evidence="8">
    <location>
        <begin position="5"/>
        <end position="21"/>
    </location>
</feature>
<evidence type="ECO:0000256" key="2">
    <source>
        <dbReference type="ARBA" id="ARBA00007362"/>
    </source>
</evidence>
<feature type="transmembrane region" description="Helical" evidence="8">
    <location>
        <begin position="235"/>
        <end position="252"/>
    </location>
</feature>
<evidence type="ECO:0000256" key="5">
    <source>
        <dbReference type="ARBA" id="ARBA00022692"/>
    </source>
</evidence>
<evidence type="ECO:0000313" key="11">
    <source>
        <dbReference type="Proteomes" id="UP001501057"/>
    </source>
</evidence>
<evidence type="ECO:0000256" key="7">
    <source>
        <dbReference type="ARBA" id="ARBA00023136"/>
    </source>
</evidence>
<feature type="transmembrane region" description="Helical" evidence="8">
    <location>
        <begin position="170"/>
        <end position="190"/>
    </location>
</feature>
<dbReference type="NCBIfam" id="TIGR00688">
    <property type="entry name" value="rarD"/>
    <property type="match status" value="1"/>
</dbReference>
<evidence type="ECO:0000256" key="3">
    <source>
        <dbReference type="ARBA" id="ARBA00022448"/>
    </source>
</evidence>
<evidence type="ECO:0000256" key="1">
    <source>
        <dbReference type="ARBA" id="ARBA00004651"/>
    </source>
</evidence>
<dbReference type="InterPro" id="IPR000620">
    <property type="entry name" value="EamA_dom"/>
</dbReference>
<feature type="domain" description="EamA" evidence="9">
    <location>
        <begin position="3"/>
        <end position="135"/>
    </location>
</feature>
<dbReference type="EMBL" id="BAAAME010000004">
    <property type="protein sequence ID" value="GAA1740672.1"/>
    <property type="molecule type" value="Genomic_DNA"/>
</dbReference>
<comment type="similarity">
    <text evidence="2">Belongs to the EamA transporter family.</text>
</comment>
<keyword evidence="11" id="KW-1185">Reference proteome</keyword>
<comment type="caution">
    <text evidence="10">The sequence shown here is derived from an EMBL/GenBank/DDBJ whole genome shotgun (WGS) entry which is preliminary data.</text>
</comment>
<evidence type="ECO:0000256" key="4">
    <source>
        <dbReference type="ARBA" id="ARBA00022475"/>
    </source>
</evidence>
<keyword evidence="5 8" id="KW-0812">Transmembrane</keyword>
<dbReference type="SUPFAM" id="SSF103481">
    <property type="entry name" value="Multidrug resistance efflux transporter EmrE"/>
    <property type="match status" value="2"/>
</dbReference>
<reference evidence="11" key="1">
    <citation type="journal article" date="2019" name="Int. J. Syst. Evol. Microbiol.">
        <title>The Global Catalogue of Microorganisms (GCM) 10K type strain sequencing project: providing services to taxonomists for standard genome sequencing and annotation.</title>
        <authorList>
            <consortium name="The Broad Institute Genomics Platform"/>
            <consortium name="The Broad Institute Genome Sequencing Center for Infectious Disease"/>
            <person name="Wu L."/>
            <person name="Ma J."/>
        </authorList>
    </citation>
    <scope>NUCLEOTIDE SEQUENCE [LARGE SCALE GENOMIC DNA]</scope>
    <source>
        <strain evidence="11">JCM 13518</strain>
    </source>
</reference>
<gene>
    <name evidence="10" type="primary">rarD</name>
    <name evidence="10" type="ORF">GCM10009710_21110</name>
</gene>
<evidence type="ECO:0000313" key="10">
    <source>
        <dbReference type="EMBL" id="GAA1740672.1"/>
    </source>
</evidence>
<feature type="transmembrane region" description="Helical" evidence="8">
    <location>
        <begin position="142"/>
        <end position="158"/>
    </location>
</feature>
<keyword evidence="4" id="KW-1003">Cell membrane</keyword>
<keyword evidence="7 8" id="KW-0472">Membrane</keyword>